<dbReference type="FunFam" id="3.10.129.10:FF:000008">
    <property type="entry name" value="Acyl-CoA thioester hydrolase"/>
    <property type="match status" value="1"/>
</dbReference>
<sequence length="133" mass="14475">MTDTPDNTEPRGALILRTLAMPKDTNANGDIFGGWIMSQMDIAGGILAKEIAKGRVVTVAVDSMKFIRPVKVGDAVCCYGDVLKTGSTSIALHLQVWVKSLLHDADSGRRWQVTEANFTYVAIDEQGNKRLLP</sequence>
<dbReference type="STRING" id="1123401.GCA_000621325_01212"/>
<dbReference type="PANTHER" id="PTHR11049">
    <property type="entry name" value="ACYL COENZYME A THIOESTER HYDROLASE"/>
    <property type="match status" value="1"/>
</dbReference>
<feature type="domain" description="HotDog ACOT-type" evidence="4">
    <location>
        <begin position="10"/>
        <end position="126"/>
    </location>
</feature>
<dbReference type="GO" id="GO:0006637">
    <property type="term" value="P:acyl-CoA metabolic process"/>
    <property type="evidence" value="ECO:0007669"/>
    <property type="project" value="TreeGrafter"/>
</dbReference>
<evidence type="ECO:0000259" key="4">
    <source>
        <dbReference type="PROSITE" id="PS51770"/>
    </source>
</evidence>
<evidence type="ECO:0000256" key="3">
    <source>
        <dbReference type="PROSITE-ProRule" id="PRU01106"/>
    </source>
</evidence>
<dbReference type="InterPro" id="IPR033120">
    <property type="entry name" value="HOTDOG_ACOT"/>
</dbReference>
<evidence type="ECO:0000256" key="1">
    <source>
        <dbReference type="ARBA" id="ARBA00010458"/>
    </source>
</evidence>
<dbReference type="PANTHER" id="PTHR11049:SF5">
    <property type="entry name" value="ACYL-COA THIOESTER HYDROLASE YCIA"/>
    <property type="match status" value="1"/>
</dbReference>
<accession>A0A1Y1QTJ8</accession>
<dbReference type="SUPFAM" id="SSF54637">
    <property type="entry name" value="Thioesterase/thiol ester dehydrase-isomerase"/>
    <property type="match status" value="1"/>
</dbReference>
<dbReference type="InterPro" id="IPR040170">
    <property type="entry name" value="Cytosol_ACT"/>
</dbReference>
<dbReference type="PROSITE" id="PS51770">
    <property type="entry name" value="HOTDOG_ACOT"/>
    <property type="match status" value="1"/>
</dbReference>
<comment type="caution">
    <text evidence="5">The sequence shown here is derived from an EMBL/GenBank/DDBJ whole genome shotgun (WGS) entry which is preliminary data.</text>
</comment>
<dbReference type="InterPro" id="IPR029069">
    <property type="entry name" value="HotDog_dom_sf"/>
</dbReference>
<dbReference type="CDD" id="cd03442">
    <property type="entry name" value="BFIT_BACH"/>
    <property type="match status" value="1"/>
</dbReference>
<evidence type="ECO:0000256" key="2">
    <source>
        <dbReference type="ARBA" id="ARBA00022801"/>
    </source>
</evidence>
<dbReference type="InterPro" id="IPR006683">
    <property type="entry name" value="Thioestr_dom"/>
</dbReference>
<keyword evidence="2 3" id="KW-0378">Hydrolase</keyword>
<dbReference type="Proteomes" id="UP000192491">
    <property type="component" value="Unassembled WGS sequence"/>
</dbReference>
<dbReference type="GO" id="GO:0052816">
    <property type="term" value="F:long-chain fatty acyl-CoA hydrolase activity"/>
    <property type="evidence" value="ECO:0007669"/>
    <property type="project" value="TreeGrafter"/>
</dbReference>
<dbReference type="Pfam" id="PF03061">
    <property type="entry name" value="4HBT"/>
    <property type="match status" value="1"/>
</dbReference>
<dbReference type="Gene3D" id="3.10.129.10">
    <property type="entry name" value="Hotdog Thioesterase"/>
    <property type="match status" value="1"/>
</dbReference>
<reference evidence="5 6" key="1">
    <citation type="submission" date="2017-01" db="EMBL/GenBank/DDBJ databases">
        <title>Novel large sulfur bacteria in the metagenomes of groundwater-fed chemosynthetic microbial mats in the Lake Huron basin.</title>
        <authorList>
            <person name="Sharrar A.M."/>
            <person name="Flood B.E."/>
            <person name="Bailey J.V."/>
            <person name="Jones D.S."/>
            <person name="Biddanda B."/>
            <person name="Ruberg S.A."/>
            <person name="Marcus D.N."/>
            <person name="Dick G.J."/>
        </authorList>
    </citation>
    <scope>NUCLEOTIDE SEQUENCE [LARGE SCALE GENOMIC DNA]</scope>
    <source>
        <strain evidence="5">A8</strain>
    </source>
</reference>
<gene>
    <name evidence="5" type="ORF">BWK73_11975</name>
</gene>
<dbReference type="GO" id="GO:0009062">
    <property type="term" value="P:fatty acid catabolic process"/>
    <property type="evidence" value="ECO:0007669"/>
    <property type="project" value="TreeGrafter"/>
</dbReference>
<evidence type="ECO:0000313" key="5">
    <source>
        <dbReference type="EMBL" id="OQX13494.1"/>
    </source>
</evidence>
<protein>
    <submittedName>
        <fullName evidence="5">Acyl-CoA esterase</fullName>
    </submittedName>
</protein>
<name>A0A1Y1QTJ8_9GAMM</name>
<dbReference type="GO" id="GO:0005829">
    <property type="term" value="C:cytosol"/>
    <property type="evidence" value="ECO:0007669"/>
    <property type="project" value="TreeGrafter"/>
</dbReference>
<evidence type="ECO:0000313" key="6">
    <source>
        <dbReference type="Proteomes" id="UP000192491"/>
    </source>
</evidence>
<dbReference type="AlphaFoldDB" id="A0A1Y1QTJ8"/>
<dbReference type="EMBL" id="MTEJ01000046">
    <property type="protein sequence ID" value="OQX13494.1"/>
    <property type="molecule type" value="Genomic_DNA"/>
</dbReference>
<dbReference type="NCBIfam" id="NF007970">
    <property type="entry name" value="PRK10694.1"/>
    <property type="match status" value="1"/>
</dbReference>
<comment type="similarity">
    <text evidence="1">Belongs to the acyl coenzyme A hydrolase family.</text>
</comment>
<proteinExistence type="inferred from homology"/>
<organism evidence="5 6">
    <name type="scientific">Thiothrix lacustris</name>
    <dbReference type="NCBI Taxonomy" id="525917"/>
    <lineage>
        <taxon>Bacteria</taxon>
        <taxon>Pseudomonadati</taxon>
        <taxon>Pseudomonadota</taxon>
        <taxon>Gammaproteobacteria</taxon>
        <taxon>Thiotrichales</taxon>
        <taxon>Thiotrichaceae</taxon>
        <taxon>Thiothrix</taxon>
    </lineage>
</organism>